<evidence type="ECO:0000313" key="1">
    <source>
        <dbReference type="EMBL" id="GEP61151.1"/>
    </source>
</evidence>
<dbReference type="Gene3D" id="3.40.50.150">
    <property type="entry name" value="Vaccinia Virus protein VP39"/>
    <property type="match status" value="1"/>
</dbReference>
<keyword evidence="2" id="KW-1185">Reference proteome</keyword>
<comment type="caution">
    <text evidence="1">The sequence shown here is derived from an EMBL/GenBank/DDBJ whole genome shotgun (WGS) entry which is preliminary data.</text>
</comment>
<gene>
    <name evidence="1" type="ORF">RSO01_83170</name>
</gene>
<dbReference type="PANTHER" id="PTHR43861:SF5">
    <property type="entry name" value="BLL5978 PROTEIN"/>
    <property type="match status" value="1"/>
</dbReference>
<sequence length="188" mass="20353">MFEAVHAKRYAERMTAYLGLGVQSHVIEVASDDGSLLQHFSRLGIPVIGIEPDHTAAVRAMKVRGIPTLTGSFGRDMALRLAAEGIDADLIVANNALPHMPDLEDFLGGVALLLNPEGVATFEIAPTSDLSRRLAEELTANGLRVFDIEPPSMPQGSLQLFACRWDSAWQCGPLVARTLARPFTDPLH</sequence>
<dbReference type="EMBL" id="BKAJ01000203">
    <property type="protein sequence ID" value="GEP61151.1"/>
    <property type="molecule type" value="Genomic_DNA"/>
</dbReference>
<reference evidence="1 2" key="1">
    <citation type="submission" date="2019-07" db="EMBL/GenBank/DDBJ databases">
        <title>Whole genome shotgun sequence of Reyranella soli NBRC 108950.</title>
        <authorList>
            <person name="Hosoyama A."/>
            <person name="Uohara A."/>
            <person name="Ohji S."/>
            <person name="Ichikawa N."/>
        </authorList>
    </citation>
    <scope>NUCLEOTIDE SEQUENCE [LARGE SCALE GENOMIC DNA]</scope>
    <source>
        <strain evidence="1 2">NBRC 108950</strain>
    </source>
</reference>
<name>A0A512NQC6_9HYPH</name>
<dbReference type="Proteomes" id="UP000321058">
    <property type="component" value="Unassembled WGS sequence"/>
</dbReference>
<dbReference type="AlphaFoldDB" id="A0A512NQC6"/>
<accession>A0A512NQC6</accession>
<dbReference type="SUPFAM" id="SSF53335">
    <property type="entry name" value="S-adenosyl-L-methionine-dependent methyltransferases"/>
    <property type="match status" value="1"/>
</dbReference>
<dbReference type="Pfam" id="PF13489">
    <property type="entry name" value="Methyltransf_23"/>
    <property type="match status" value="1"/>
</dbReference>
<evidence type="ECO:0000313" key="2">
    <source>
        <dbReference type="Proteomes" id="UP000321058"/>
    </source>
</evidence>
<proteinExistence type="predicted"/>
<dbReference type="InterPro" id="IPR029063">
    <property type="entry name" value="SAM-dependent_MTases_sf"/>
</dbReference>
<evidence type="ECO:0008006" key="3">
    <source>
        <dbReference type="Google" id="ProtNLM"/>
    </source>
</evidence>
<organism evidence="1 2">
    <name type="scientific">Reyranella soli</name>
    <dbReference type="NCBI Taxonomy" id="1230389"/>
    <lineage>
        <taxon>Bacteria</taxon>
        <taxon>Pseudomonadati</taxon>
        <taxon>Pseudomonadota</taxon>
        <taxon>Alphaproteobacteria</taxon>
        <taxon>Hyphomicrobiales</taxon>
        <taxon>Reyranellaceae</taxon>
        <taxon>Reyranella</taxon>
    </lineage>
</organism>
<dbReference type="PANTHER" id="PTHR43861">
    <property type="entry name" value="TRANS-ACONITATE 2-METHYLTRANSFERASE-RELATED"/>
    <property type="match status" value="1"/>
</dbReference>
<protein>
    <recommendedName>
        <fullName evidence="3">Methyltransferase domain-containing protein</fullName>
    </recommendedName>
</protein>